<sequence length="470" mass="51687">MYSTIAFTLESGKQHGYRRGILQLKRPDGTVLEVKTPGFVTATSRGVVSHLTQRLCEQTEAVRWIHATFESLYVATRPFPASWRSYSQACDPDIVFALTDTPFTPPPFSQKRSVKSVERSLAWLSDLLRSDTSEYTHPTNVFVQMAGGVEHDARAAFADGLTSRLYDKEADMVRPLQTLDEGVAGYSFDLAPLRATLSGDRLTGRLYDKIPAHLVPEVLHPWDLTQYTGDLADLVRTSLSALPEQKPRLVNSCTGPHEILQLIQSAGVDLFDAAWAQRAADIGIALDFQFPVPQQYRDHVAASGDDDAAGENDGARQAGIPIGYNLYNFQYAHDFRPLTDHPFPSAARSPVAPSTVILHSSIDSGEVGESPSPFSRAYIHHLLHTHEMSAHALLLTHNLSVLDAFFNGVRELLGSPGVCDQVIGDEIAIFSRVYDASSSLFNVSAKCWAEVELARGKGRLAREKAKELLS</sequence>
<proteinExistence type="predicted"/>
<keyword evidence="3" id="KW-1185">Reference proteome</keyword>
<dbReference type="InterPro" id="IPR036511">
    <property type="entry name" value="TGT-like_sf"/>
</dbReference>
<dbReference type="AlphaFoldDB" id="S7PR55"/>
<dbReference type="EMBL" id="KB469318">
    <property type="protein sequence ID" value="EPQ50316.1"/>
    <property type="molecule type" value="Genomic_DNA"/>
</dbReference>
<name>S7PR55_GLOTA</name>
<dbReference type="InterPro" id="IPR002616">
    <property type="entry name" value="tRNA_ribo_trans-like"/>
</dbReference>
<organism evidence="2 3">
    <name type="scientific">Gloeophyllum trabeum (strain ATCC 11539 / FP-39264 / Madison 617)</name>
    <name type="common">Brown rot fungus</name>
    <dbReference type="NCBI Taxonomy" id="670483"/>
    <lineage>
        <taxon>Eukaryota</taxon>
        <taxon>Fungi</taxon>
        <taxon>Dikarya</taxon>
        <taxon>Basidiomycota</taxon>
        <taxon>Agaricomycotina</taxon>
        <taxon>Agaricomycetes</taxon>
        <taxon>Gloeophyllales</taxon>
        <taxon>Gloeophyllaceae</taxon>
        <taxon>Gloeophyllum</taxon>
    </lineage>
</organism>
<dbReference type="STRING" id="670483.S7PR55"/>
<evidence type="ECO:0000313" key="2">
    <source>
        <dbReference type="EMBL" id="EPQ50316.1"/>
    </source>
</evidence>
<dbReference type="OMA" id="FDARWAQ"/>
<dbReference type="GeneID" id="19309172"/>
<dbReference type="eggNOG" id="KOG3909">
    <property type="taxonomic scope" value="Eukaryota"/>
</dbReference>
<reference evidence="2 3" key="1">
    <citation type="journal article" date="2012" name="Science">
        <title>The Paleozoic origin of enzymatic lignin decomposition reconstructed from 31 fungal genomes.</title>
        <authorList>
            <person name="Floudas D."/>
            <person name="Binder M."/>
            <person name="Riley R."/>
            <person name="Barry K."/>
            <person name="Blanchette R.A."/>
            <person name="Henrissat B."/>
            <person name="Martinez A.T."/>
            <person name="Otillar R."/>
            <person name="Spatafora J.W."/>
            <person name="Yadav J.S."/>
            <person name="Aerts A."/>
            <person name="Benoit I."/>
            <person name="Boyd A."/>
            <person name="Carlson A."/>
            <person name="Copeland A."/>
            <person name="Coutinho P.M."/>
            <person name="de Vries R.P."/>
            <person name="Ferreira P."/>
            <person name="Findley K."/>
            <person name="Foster B."/>
            <person name="Gaskell J."/>
            <person name="Glotzer D."/>
            <person name="Gorecki P."/>
            <person name="Heitman J."/>
            <person name="Hesse C."/>
            <person name="Hori C."/>
            <person name="Igarashi K."/>
            <person name="Jurgens J.A."/>
            <person name="Kallen N."/>
            <person name="Kersten P."/>
            <person name="Kohler A."/>
            <person name="Kuees U."/>
            <person name="Kumar T.K.A."/>
            <person name="Kuo A."/>
            <person name="LaButti K."/>
            <person name="Larrondo L.F."/>
            <person name="Lindquist E."/>
            <person name="Ling A."/>
            <person name="Lombard V."/>
            <person name="Lucas S."/>
            <person name="Lundell T."/>
            <person name="Martin R."/>
            <person name="McLaughlin D.J."/>
            <person name="Morgenstern I."/>
            <person name="Morin E."/>
            <person name="Murat C."/>
            <person name="Nagy L.G."/>
            <person name="Nolan M."/>
            <person name="Ohm R.A."/>
            <person name="Patyshakuliyeva A."/>
            <person name="Rokas A."/>
            <person name="Ruiz-Duenas F.J."/>
            <person name="Sabat G."/>
            <person name="Salamov A."/>
            <person name="Samejima M."/>
            <person name="Schmutz J."/>
            <person name="Slot J.C."/>
            <person name="St John F."/>
            <person name="Stenlid J."/>
            <person name="Sun H."/>
            <person name="Sun S."/>
            <person name="Syed K."/>
            <person name="Tsang A."/>
            <person name="Wiebenga A."/>
            <person name="Young D."/>
            <person name="Pisabarro A."/>
            <person name="Eastwood D.C."/>
            <person name="Martin F."/>
            <person name="Cullen D."/>
            <person name="Grigoriev I.V."/>
            <person name="Hibbett D.S."/>
        </authorList>
    </citation>
    <scope>NUCLEOTIDE SEQUENCE [LARGE SCALE GENOMIC DNA]</scope>
    <source>
        <strain evidence="2 3">ATCC 11539</strain>
    </source>
</reference>
<dbReference type="KEGG" id="gtr:GLOTRDRAFT_82433"/>
<feature type="domain" description="tRNA-guanine(15) transglycosylase-like" evidence="1">
    <location>
        <begin position="86"/>
        <end position="164"/>
    </location>
</feature>
<dbReference type="Pfam" id="PF01702">
    <property type="entry name" value="TGT"/>
    <property type="match status" value="2"/>
</dbReference>
<accession>S7PR55</accession>
<dbReference type="Proteomes" id="UP000030669">
    <property type="component" value="Unassembled WGS sequence"/>
</dbReference>
<dbReference type="RefSeq" id="XP_007871227.1">
    <property type="nucleotide sequence ID" value="XM_007873036.1"/>
</dbReference>
<dbReference type="OrthoDB" id="27601at2759"/>
<dbReference type="GO" id="GO:0006400">
    <property type="term" value="P:tRNA modification"/>
    <property type="evidence" value="ECO:0007669"/>
    <property type="project" value="InterPro"/>
</dbReference>
<evidence type="ECO:0000259" key="1">
    <source>
        <dbReference type="Pfam" id="PF01702"/>
    </source>
</evidence>
<gene>
    <name evidence="2" type="ORF">GLOTRDRAFT_82433</name>
</gene>
<dbReference type="InterPro" id="IPR050852">
    <property type="entry name" value="Queuine_tRNA-ribosyltrfase"/>
</dbReference>
<feature type="domain" description="tRNA-guanine(15) transglycosylase-like" evidence="1">
    <location>
        <begin position="230"/>
        <end position="411"/>
    </location>
</feature>
<dbReference type="PANTHER" id="PTHR46064:SF1">
    <property type="entry name" value="QUEUINE TRNA-RIBOSYLTRANSFERASE ACCESSORY SUBUNIT 2"/>
    <property type="match status" value="1"/>
</dbReference>
<protein>
    <submittedName>
        <fullName evidence="2">tRNA-guanine transglycosylase</fullName>
    </submittedName>
</protein>
<evidence type="ECO:0000313" key="3">
    <source>
        <dbReference type="Proteomes" id="UP000030669"/>
    </source>
</evidence>
<dbReference type="SUPFAM" id="SSF51713">
    <property type="entry name" value="tRNA-guanine transglycosylase"/>
    <property type="match status" value="2"/>
</dbReference>
<dbReference type="HOGENOM" id="CLU_019834_0_0_1"/>
<dbReference type="PANTHER" id="PTHR46064">
    <property type="entry name" value="QUEUINE TRNA-RIBOSYLTRANSFERASE ACCESSORY SUBUNIT 2"/>
    <property type="match status" value="1"/>
</dbReference>
<dbReference type="Gene3D" id="3.20.20.105">
    <property type="entry name" value="Queuine tRNA-ribosyltransferase-like"/>
    <property type="match status" value="1"/>
</dbReference>